<accession>A0A4Z0WCE5</accession>
<dbReference type="PANTHER" id="PTHR21599">
    <property type="entry name" value="GLYCERATE KINASE"/>
    <property type="match status" value="1"/>
</dbReference>
<dbReference type="PIRSF" id="PIRSF006078">
    <property type="entry name" value="GlxK"/>
    <property type="match status" value="1"/>
</dbReference>
<evidence type="ECO:0000256" key="4">
    <source>
        <dbReference type="PIRNR" id="PIRNR006078"/>
    </source>
</evidence>
<keyword evidence="2 4" id="KW-0808">Transferase</keyword>
<proteinExistence type="inferred from homology"/>
<protein>
    <submittedName>
        <fullName evidence="5">Glycerate kinase</fullName>
    </submittedName>
</protein>
<reference evidence="5 6" key="1">
    <citation type="submission" date="2019-04" db="EMBL/GenBank/DDBJ databases">
        <title>Natronospirillum operosus gen. nov., sp. nov., a haloalkaliphilic satellite isolated from decaying biomass of laboratory culture of cyanobacterium Geitlerinema sp. and proposal of Natronospirillaceae fam. nov. and Saccharospirillaceae fam. nov.</title>
        <authorList>
            <person name="Kevbrin V."/>
            <person name="Boltyanskaya Y."/>
            <person name="Koziaeva V."/>
            <person name="Grouzdev D.S."/>
            <person name="Park M."/>
            <person name="Cho J."/>
        </authorList>
    </citation>
    <scope>NUCLEOTIDE SEQUENCE [LARGE SCALE GENOMIC DNA]</scope>
    <source>
        <strain evidence="5 6">G-116</strain>
    </source>
</reference>
<keyword evidence="6" id="KW-1185">Reference proteome</keyword>
<dbReference type="Proteomes" id="UP000297475">
    <property type="component" value="Unassembled WGS sequence"/>
</dbReference>
<dbReference type="GO" id="GO:0031388">
    <property type="term" value="P:organic acid phosphorylation"/>
    <property type="evidence" value="ECO:0007669"/>
    <property type="project" value="UniProtKB-UniRule"/>
</dbReference>
<evidence type="ECO:0000256" key="3">
    <source>
        <dbReference type="ARBA" id="ARBA00022777"/>
    </source>
</evidence>
<dbReference type="RefSeq" id="WP_135483310.1">
    <property type="nucleotide sequence ID" value="NZ_SRMF01000003.1"/>
</dbReference>
<dbReference type="GO" id="GO:0008887">
    <property type="term" value="F:glycerate kinase activity"/>
    <property type="evidence" value="ECO:0007669"/>
    <property type="project" value="UniProtKB-UniRule"/>
</dbReference>
<evidence type="ECO:0000313" key="5">
    <source>
        <dbReference type="EMBL" id="TGG93583.1"/>
    </source>
</evidence>
<dbReference type="NCBIfam" id="TIGR00045">
    <property type="entry name" value="glycerate kinase"/>
    <property type="match status" value="1"/>
</dbReference>
<organism evidence="5 6">
    <name type="scientific">Natronospirillum operosum</name>
    <dbReference type="NCBI Taxonomy" id="2759953"/>
    <lineage>
        <taxon>Bacteria</taxon>
        <taxon>Pseudomonadati</taxon>
        <taxon>Pseudomonadota</taxon>
        <taxon>Gammaproteobacteria</taxon>
        <taxon>Oceanospirillales</taxon>
        <taxon>Natronospirillaceae</taxon>
        <taxon>Natronospirillum</taxon>
    </lineage>
</organism>
<dbReference type="Gene3D" id="3.40.50.10350">
    <property type="entry name" value="Glycerate kinase, domain 1"/>
    <property type="match status" value="1"/>
</dbReference>
<dbReference type="EMBL" id="SRMF01000003">
    <property type="protein sequence ID" value="TGG93583.1"/>
    <property type="molecule type" value="Genomic_DNA"/>
</dbReference>
<dbReference type="InterPro" id="IPR004381">
    <property type="entry name" value="Glycerate_kinase"/>
</dbReference>
<dbReference type="SUPFAM" id="SSF110738">
    <property type="entry name" value="Glycerate kinase I"/>
    <property type="match status" value="1"/>
</dbReference>
<dbReference type="Pfam" id="PF02595">
    <property type="entry name" value="Gly_kinase"/>
    <property type="match status" value="1"/>
</dbReference>
<sequence>MKIVISPDSFKESLSAMEVAMAIRSGFQKAWPNAEYCLLPVADGGEGTVQTLVDALGGYQLSVPVTGPCGSPVEAAFGLVEEGRTAVIEMAAASGLEMTPIAHRDAGTTTSFGTGELIRAALDQGVSRIILGLGGSATNDGGAGMLQALGCDLSDSAGAPIGPGARGLGDLSNMGLSALDPRLQGVRFDVACDVTNPLVGPQGATAVFGPQKGVTAADIPRFDGHLRHFGMLLEQVTGHAVLDAPGAGAAGGMGAALLAVVGASLQPGIDIVTQALRLPELIRQADLVITGEGRMDSQSIQGKAPIGVARLAQQAGVPVIGIAGALADDTTVLTSNGFDAVFACTQRPMPLAEALTDASQRLESVAGNIAFTLRVRMPQSKA</sequence>
<comment type="similarity">
    <text evidence="1 4">Belongs to the glycerate kinase type-1 family.</text>
</comment>
<dbReference type="InterPro" id="IPR018193">
    <property type="entry name" value="Glyc_kinase_flavodox-like_fold"/>
</dbReference>
<gene>
    <name evidence="5" type="ORF">E4656_11110</name>
</gene>
<evidence type="ECO:0000256" key="2">
    <source>
        <dbReference type="ARBA" id="ARBA00022679"/>
    </source>
</evidence>
<evidence type="ECO:0000256" key="1">
    <source>
        <dbReference type="ARBA" id="ARBA00006284"/>
    </source>
</evidence>
<comment type="caution">
    <text evidence="5">The sequence shown here is derived from an EMBL/GenBank/DDBJ whole genome shotgun (WGS) entry which is preliminary data.</text>
</comment>
<evidence type="ECO:0000313" key="6">
    <source>
        <dbReference type="Proteomes" id="UP000297475"/>
    </source>
</evidence>
<dbReference type="PANTHER" id="PTHR21599:SF0">
    <property type="entry name" value="GLYCERATE KINASE"/>
    <property type="match status" value="1"/>
</dbReference>
<dbReference type="AlphaFoldDB" id="A0A4Z0WCE5"/>
<dbReference type="InterPro" id="IPR018197">
    <property type="entry name" value="Glycerate_kinase_RE-like"/>
</dbReference>
<keyword evidence="3 4" id="KW-0418">Kinase</keyword>
<dbReference type="InterPro" id="IPR036129">
    <property type="entry name" value="Glycerate_kinase_sf"/>
</dbReference>
<dbReference type="Gene3D" id="3.90.1510.10">
    <property type="entry name" value="Glycerate kinase, domain 2"/>
    <property type="match status" value="1"/>
</dbReference>
<dbReference type="OrthoDB" id="9774290at2"/>
<name>A0A4Z0WCE5_9GAMM</name>